<dbReference type="EMBL" id="UZAF01016622">
    <property type="protein sequence ID" value="VDO31287.1"/>
    <property type="molecule type" value="Genomic_DNA"/>
</dbReference>
<dbReference type="Proteomes" id="UP000268014">
    <property type="component" value="Unassembled WGS sequence"/>
</dbReference>
<dbReference type="WBParaSite" id="HPLM_0000722701-mRNA-1">
    <property type="protein sequence ID" value="HPLM_0000722701-mRNA-1"/>
    <property type="gene ID" value="HPLM_0000722701"/>
</dbReference>
<sequence length="56" mass="6372">MTVPRSLNGVYATLFFSLLHPLTNRAYLRGFAQIFLVPLFERGHKGIPKVNEVVQN</sequence>
<keyword evidence="2" id="KW-1185">Reference proteome</keyword>
<reference evidence="1 2" key="2">
    <citation type="submission" date="2018-11" db="EMBL/GenBank/DDBJ databases">
        <authorList>
            <consortium name="Pathogen Informatics"/>
        </authorList>
    </citation>
    <scope>NUCLEOTIDE SEQUENCE [LARGE SCALE GENOMIC DNA]</scope>
    <source>
        <strain evidence="1 2">MHpl1</strain>
    </source>
</reference>
<name>A0A0N4WA43_HAEPC</name>
<organism evidence="3">
    <name type="scientific">Haemonchus placei</name>
    <name type="common">Barber's pole worm</name>
    <dbReference type="NCBI Taxonomy" id="6290"/>
    <lineage>
        <taxon>Eukaryota</taxon>
        <taxon>Metazoa</taxon>
        <taxon>Ecdysozoa</taxon>
        <taxon>Nematoda</taxon>
        <taxon>Chromadorea</taxon>
        <taxon>Rhabditida</taxon>
        <taxon>Rhabditina</taxon>
        <taxon>Rhabditomorpha</taxon>
        <taxon>Strongyloidea</taxon>
        <taxon>Trichostrongylidae</taxon>
        <taxon>Haemonchus</taxon>
    </lineage>
</organism>
<dbReference type="AlphaFoldDB" id="A0A0N4WA43"/>
<proteinExistence type="predicted"/>
<reference evidence="3" key="1">
    <citation type="submission" date="2017-02" db="UniProtKB">
        <authorList>
            <consortium name="WormBaseParasite"/>
        </authorList>
    </citation>
    <scope>IDENTIFICATION</scope>
</reference>
<accession>A0A0N4WA43</accession>
<evidence type="ECO:0000313" key="1">
    <source>
        <dbReference type="EMBL" id="VDO31287.1"/>
    </source>
</evidence>
<evidence type="ECO:0000313" key="2">
    <source>
        <dbReference type="Proteomes" id="UP000268014"/>
    </source>
</evidence>
<evidence type="ECO:0000313" key="3">
    <source>
        <dbReference type="WBParaSite" id="HPLM_0000722701-mRNA-1"/>
    </source>
</evidence>
<protein>
    <submittedName>
        <fullName evidence="3">Rho-GAP domain-containing protein</fullName>
    </submittedName>
</protein>
<gene>
    <name evidence="1" type="ORF">HPLM_LOCUS7219</name>
</gene>